<dbReference type="Gene3D" id="3.40.30.10">
    <property type="entry name" value="Glutaredoxin"/>
    <property type="match status" value="1"/>
</dbReference>
<dbReference type="InterPro" id="IPR036249">
    <property type="entry name" value="Thioredoxin-like_sf"/>
</dbReference>
<dbReference type="AlphaFoldDB" id="A0A1I7FGQ7"/>
<dbReference type="SUPFAM" id="SSF52833">
    <property type="entry name" value="Thioredoxin-like"/>
    <property type="match status" value="1"/>
</dbReference>
<proteinExistence type="predicted"/>
<dbReference type="PROSITE" id="PS51257">
    <property type="entry name" value="PROKAR_LIPOPROTEIN"/>
    <property type="match status" value="1"/>
</dbReference>
<dbReference type="InterPro" id="IPR013766">
    <property type="entry name" value="Thioredoxin_domain"/>
</dbReference>
<sequence length="258" mass="29660">MKRIKYFFIIVFLPIILFSCGSKKSMSESLKAKLDNLELASTNDLLKLGTIKWNADTTPVYDLEGNRLTQASLTNAIKSNRFKQEFYFDAKRALKAVVMIPLDEKELGWNIKKKEGEILIGQKSPQFHVTDINGKSYTRDSLAGKVVVINTWFAECKPCIEEIPDLNRLVQDFKGEDVVFLGFARNDQKDILKFLGKREFNYQHIAADSELFSSFYINVYPTNILVDRNSRITFYETSLNPDIYIIMKNQIERALAEG</sequence>
<feature type="domain" description="Thioredoxin" evidence="1">
    <location>
        <begin position="118"/>
        <end position="256"/>
    </location>
</feature>
<dbReference type="GO" id="GO:0016209">
    <property type="term" value="F:antioxidant activity"/>
    <property type="evidence" value="ECO:0007669"/>
    <property type="project" value="InterPro"/>
</dbReference>
<evidence type="ECO:0000313" key="3">
    <source>
        <dbReference type="Proteomes" id="UP000182491"/>
    </source>
</evidence>
<dbReference type="Proteomes" id="UP000182491">
    <property type="component" value="Unassembled WGS sequence"/>
</dbReference>
<reference evidence="3" key="1">
    <citation type="submission" date="2016-10" db="EMBL/GenBank/DDBJ databases">
        <authorList>
            <person name="Varghese N."/>
        </authorList>
    </citation>
    <scope>NUCLEOTIDE SEQUENCE [LARGE SCALE GENOMIC DNA]</scope>
    <source>
        <strain evidence="3">DSM 18820</strain>
    </source>
</reference>
<dbReference type="PANTHER" id="PTHR42852:SF17">
    <property type="entry name" value="THIOREDOXIN-LIKE PROTEIN HI_1115"/>
    <property type="match status" value="1"/>
</dbReference>
<name>A0A1I7FGQ7_9BACT</name>
<dbReference type="InterPro" id="IPR000866">
    <property type="entry name" value="AhpC/TSA"/>
</dbReference>
<dbReference type="EMBL" id="FPCA01000001">
    <property type="protein sequence ID" value="SFU35295.1"/>
    <property type="molecule type" value="Genomic_DNA"/>
</dbReference>
<evidence type="ECO:0000313" key="2">
    <source>
        <dbReference type="EMBL" id="SFU35295.1"/>
    </source>
</evidence>
<organism evidence="2 3">
    <name type="scientific">Pontibacter akesuensis</name>
    <dbReference type="NCBI Taxonomy" id="388950"/>
    <lineage>
        <taxon>Bacteria</taxon>
        <taxon>Pseudomonadati</taxon>
        <taxon>Bacteroidota</taxon>
        <taxon>Cytophagia</taxon>
        <taxon>Cytophagales</taxon>
        <taxon>Hymenobacteraceae</taxon>
        <taxon>Pontibacter</taxon>
    </lineage>
</organism>
<dbReference type="OrthoDB" id="9815205at2"/>
<accession>A0A1I7FGQ7</accession>
<dbReference type="PANTHER" id="PTHR42852">
    <property type="entry name" value="THIOL:DISULFIDE INTERCHANGE PROTEIN DSBE"/>
    <property type="match status" value="1"/>
</dbReference>
<dbReference type="RefSeq" id="WP_068839183.1">
    <property type="nucleotide sequence ID" value="NZ_BMXC01000001.1"/>
</dbReference>
<dbReference type="Pfam" id="PF00578">
    <property type="entry name" value="AhpC-TSA"/>
    <property type="match status" value="1"/>
</dbReference>
<protein>
    <submittedName>
        <fullName evidence="2">Peroxiredoxin</fullName>
    </submittedName>
</protein>
<evidence type="ECO:0000259" key="1">
    <source>
        <dbReference type="PROSITE" id="PS51352"/>
    </source>
</evidence>
<dbReference type="PROSITE" id="PS51352">
    <property type="entry name" value="THIOREDOXIN_2"/>
    <property type="match status" value="1"/>
</dbReference>
<dbReference type="InterPro" id="IPR050553">
    <property type="entry name" value="Thioredoxin_ResA/DsbE_sf"/>
</dbReference>
<dbReference type="GO" id="GO:0016491">
    <property type="term" value="F:oxidoreductase activity"/>
    <property type="evidence" value="ECO:0007669"/>
    <property type="project" value="InterPro"/>
</dbReference>
<keyword evidence="3" id="KW-1185">Reference proteome</keyword>
<dbReference type="CDD" id="cd02966">
    <property type="entry name" value="TlpA_like_family"/>
    <property type="match status" value="1"/>
</dbReference>
<dbReference type="STRING" id="388950.GCA_001611675_03322"/>
<gene>
    <name evidence="2" type="ORF">SAMN04487941_0184</name>
</gene>